<dbReference type="Gene3D" id="1.20.1270.50">
    <property type="entry name" value="Glycoside hydrolase family 38, central domain"/>
    <property type="match status" value="1"/>
</dbReference>
<evidence type="ECO:0000313" key="10">
    <source>
        <dbReference type="WBParaSite" id="EVEC_0000905301-mRNA-1"/>
    </source>
</evidence>
<dbReference type="SUPFAM" id="SSF88688">
    <property type="entry name" value="Families 57/38 glycoside transferase middle domain"/>
    <property type="match status" value="1"/>
</dbReference>
<keyword evidence="2 6" id="KW-0479">Metal-binding</keyword>
<reference evidence="8 9" key="2">
    <citation type="submission" date="2018-10" db="EMBL/GenBank/DDBJ databases">
        <authorList>
            <consortium name="Pathogen Informatics"/>
        </authorList>
    </citation>
    <scope>NUCLEOTIDE SEQUENCE [LARGE SCALE GENOMIC DNA]</scope>
</reference>
<dbReference type="AlphaFoldDB" id="A0A0N4VEE4"/>
<dbReference type="InterPro" id="IPR027291">
    <property type="entry name" value="Glyco_hydro_38_N_sf"/>
</dbReference>
<evidence type="ECO:0000313" key="9">
    <source>
        <dbReference type="Proteomes" id="UP000274131"/>
    </source>
</evidence>
<dbReference type="SUPFAM" id="SSF74650">
    <property type="entry name" value="Galactose mutarotase-like"/>
    <property type="match status" value="1"/>
</dbReference>
<dbReference type="Gene3D" id="2.60.40.1180">
    <property type="entry name" value="Golgi alpha-mannosidase II"/>
    <property type="match status" value="1"/>
</dbReference>
<evidence type="ECO:0000256" key="6">
    <source>
        <dbReference type="RuleBase" id="RU361199"/>
    </source>
</evidence>
<dbReference type="Gene3D" id="3.20.110.10">
    <property type="entry name" value="Glycoside hydrolase 38, N terminal domain"/>
    <property type="match status" value="1"/>
</dbReference>
<dbReference type="OrthoDB" id="10261055at2759"/>
<evidence type="ECO:0000256" key="1">
    <source>
        <dbReference type="ARBA" id="ARBA00009792"/>
    </source>
</evidence>
<dbReference type="Pfam" id="PF07748">
    <property type="entry name" value="Glyco_hydro_38C"/>
    <property type="match status" value="1"/>
</dbReference>
<dbReference type="EMBL" id="UXUI01009452">
    <property type="protein sequence ID" value="VDD93743.1"/>
    <property type="molecule type" value="Genomic_DNA"/>
</dbReference>
<dbReference type="InterPro" id="IPR013780">
    <property type="entry name" value="Glyco_hydro_b"/>
</dbReference>
<keyword evidence="5 6" id="KW-0326">Glycosidase</keyword>
<keyword evidence="4 6" id="KW-0862">Zinc</keyword>
<dbReference type="InterPro" id="IPR011330">
    <property type="entry name" value="Glyco_hydro/deAcase_b/a-brl"/>
</dbReference>
<sequence length="997" mass="113380">MRKKPLNCFFFKTFKIYGEQVASKKPLIANERLKVDSTKLKVFILPMTHADPGWLKTFEKYAEDTNQILNNLHSFMTTHPKMRFMWCEISFMEKWWRNVNETVKNDIKKMISTGQLEIASGSWVMTDEANPYFAVSVDNIIEGQQFVLNELNTKPEVIWSNDPFGYGVTEPYLFSKTGIKRAVINRVHFDVKQQLLEKKAIPFLWRQYFDSEGHSDILTHVLPYSHYDVINSCGPNPTICCQFDFKRITHYSCGIKTVPITKDNVVAKALVLEEQFQKMASLFQSNTVFTVWGDDFRYDMIEEWHQQYDNLVLLFDQINSQNRTEIRFGTFADYFKALEEFHKTNKPATLTGDFFPYECSVRDLWTGYYTTRPFFKKLERRLHAAIYAADVATTNAVSLMTSDEKFKVHESLTYARRNLALFQHHDAITGTSRKQVMKDYAQRLHNSIKLAGATLAAALSKTGSSKFSVDNMAQTYDQLPVQTLLQLKPGEKVYARARKCLVALRVTTADVLVKDGEKNVPAQIEPYYDDNFAKYTNDFQLLFTANVGPMTEKLYTVEYKKSPISTVSAEIFVVNSPNGLPQPTKDLSLKSFVVKTVGPEALAISTNRLKTTHNPETGLLNPLNLMRLTRYAIKGPIRQTVAVESEIVQQRISALNIDDADGDLLHIDMRIDIRSLRQVNLVTRFHTSLNPAFMQVFTDSNGLQLLRRQFYSSLSLPANYYPMPTAVVLQDLNRRITIVSDVEHGATGSGDSGIEIMLVFKLLYLSRTTEKPICSLWILQSCDALSVLIVTDRILLHDDGKGLGSIEDGIPNDMLPVKIGFTVIAENMSTNSSLNMKFCIPLSHRSSRASKSSISTSYINIKRLDSVYLHYLASLLKVVKVIAFFVVGFAKEIASENVLDLPCDVQIISIRSISTDVRMKLLVLHRLGTDCGLTTKFSCSMESLTIAVQSYLQKVKVTKVQWTNLSGTLKKNEKIDLNQLSIELKPMEFASLFIYFD</sequence>
<dbReference type="InterPro" id="IPR050843">
    <property type="entry name" value="Glycosyl_Hydrlase_38"/>
</dbReference>
<comment type="similarity">
    <text evidence="1 6">Belongs to the glycosyl hydrolase 38 family.</text>
</comment>
<dbReference type="GO" id="GO:0006491">
    <property type="term" value="P:N-glycan processing"/>
    <property type="evidence" value="ECO:0007669"/>
    <property type="project" value="TreeGrafter"/>
</dbReference>
<evidence type="ECO:0000256" key="4">
    <source>
        <dbReference type="ARBA" id="ARBA00022833"/>
    </source>
</evidence>
<dbReference type="GO" id="GO:0004559">
    <property type="term" value="F:alpha-mannosidase activity"/>
    <property type="evidence" value="ECO:0007669"/>
    <property type="project" value="InterPro"/>
</dbReference>
<dbReference type="InterPro" id="IPR011013">
    <property type="entry name" value="Gal_mutarotase_sf_dom"/>
</dbReference>
<feature type="domain" description="Glycoside hydrolase family 38 central" evidence="7">
    <location>
        <begin position="363"/>
        <end position="444"/>
    </location>
</feature>
<name>A0A0N4VEE4_ENTVE</name>
<keyword evidence="3 6" id="KW-0378">Hydrolase</keyword>
<dbReference type="GO" id="GO:0000139">
    <property type="term" value="C:Golgi membrane"/>
    <property type="evidence" value="ECO:0007669"/>
    <property type="project" value="TreeGrafter"/>
</dbReference>
<evidence type="ECO:0000259" key="7">
    <source>
        <dbReference type="SMART" id="SM00872"/>
    </source>
</evidence>
<dbReference type="SUPFAM" id="SSF88713">
    <property type="entry name" value="Glycoside hydrolase/deacetylase"/>
    <property type="match status" value="1"/>
</dbReference>
<gene>
    <name evidence="8" type="ORF">EVEC_LOCUS8494</name>
</gene>
<evidence type="ECO:0000313" key="8">
    <source>
        <dbReference type="EMBL" id="VDD93743.1"/>
    </source>
</evidence>
<dbReference type="SMART" id="SM00872">
    <property type="entry name" value="Alpha-mann_mid"/>
    <property type="match status" value="1"/>
</dbReference>
<dbReference type="InterPro" id="IPR011682">
    <property type="entry name" value="Glyco_hydro_38_C"/>
</dbReference>
<dbReference type="Gene3D" id="2.70.98.30">
    <property type="entry name" value="Golgi alpha-mannosidase II, domain 4"/>
    <property type="match status" value="1"/>
</dbReference>
<dbReference type="GO" id="GO:0030246">
    <property type="term" value="F:carbohydrate binding"/>
    <property type="evidence" value="ECO:0007669"/>
    <property type="project" value="InterPro"/>
</dbReference>
<dbReference type="InterPro" id="IPR015341">
    <property type="entry name" value="Glyco_hydro_38_cen"/>
</dbReference>
<dbReference type="PANTHER" id="PTHR11607:SF71">
    <property type="entry name" value="ALPHA-MANNOSIDASE"/>
    <property type="match status" value="1"/>
</dbReference>
<dbReference type="GO" id="GO:0006013">
    <property type="term" value="P:mannose metabolic process"/>
    <property type="evidence" value="ECO:0007669"/>
    <property type="project" value="InterPro"/>
</dbReference>
<dbReference type="InterPro" id="IPR000602">
    <property type="entry name" value="Glyco_hydro_38_N"/>
</dbReference>
<dbReference type="Proteomes" id="UP000274131">
    <property type="component" value="Unassembled WGS sequence"/>
</dbReference>
<dbReference type="EC" id="3.2.1.-" evidence="6"/>
<dbReference type="Pfam" id="PF09261">
    <property type="entry name" value="Alpha-mann_mid"/>
    <property type="match status" value="1"/>
</dbReference>
<dbReference type="WBParaSite" id="EVEC_0000905301-mRNA-1">
    <property type="protein sequence ID" value="EVEC_0000905301-mRNA-1"/>
    <property type="gene ID" value="EVEC_0000905301"/>
</dbReference>
<dbReference type="Pfam" id="PF01074">
    <property type="entry name" value="Glyco_hydro_38N"/>
    <property type="match status" value="1"/>
</dbReference>
<comment type="cofactor">
    <cofactor evidence="6">
        <name>Zn(2+)</name>
        <dbReference type="ChEBI" id="CHEBI:29105"/>
    </cofactor>
    <text evidence="6">Binds 1 zinc ion per subunit.</text>
</comment>
<evidence type="ECO:0000256" key="5">
    <source>
        <dbReference type="ARBA" id="ARBA00023295"/>
    </source>
</evidence>
<proteinExistence type="inferred from homology"/>
<dbReference type="PANTHER" id="PTHR11607">
    <property type="entry name" value="ALPHA-MANNOSIDASE"/>
    <property type="match status" value="1"/>
</dbReference>
<protein>
    <recommendedName>
        <fullName evidence="6">Alpha-mannosidase</fullName>
        <ecNumber evidence="6">3.2.1.-</ecNumber>
    </recommendedName>
</protein>
<dbReference type="InterPro" id="IPR037094">
    <property type="entry name" value="Glyco_hydro_38_cen_sf"/>
</dbReference>
<dbReference type="STRING" id="51028.A0A0N4VEE4"/>
<accession>A0A0N4VEE4</accession>
<dbReference type="GO" id="GO:0046872">
    <property type="term" value="F:metal ion binding"/>
    <property type="evidence" value="ECO:0007669"/>
    <property type="project" value="UniProtKB-KW"/>
</dbReference>
<dbReference type="FunFam" id="3.20.110.10:FF:000010">
    <property type="entry name" value="Alpha-mannosidase"/>
    <property type="match status" value="1"/>
</dbReference>
<reference evidence="10" key="1">
    <citation type="submission" date="2017-02" db="UniProtKB">
        <authorList>
            <consortium name="WormBaseParasite"/>
        </authorList>
    </citation>
    <scope>IDENTIFICATION</scope>
</reference>
<keyword evidence="9" id="KW-1185">Reference proteome</keyword>
<evidence type="ECO:0000256" key="2">
    <source>
        <dbReference type="ARBA" id="ARBA00022723"/>
    </source>
</evidence>
<organism evidence="10">
    <name type="scientific">Enterobius vermicularis</name>
    <name type="common">Human pinworm</name>
    <dbReference type="NCBI Taxonomy" id="51028"/>
    <lineage>
        <taxon>Eukaryota</taxon>
        <taxon>Metazoa</taxon>
        <taxon>Ecdysozoa</taxon>
        <taxon>Nematoda</taxon>
        <taxon>Chromadorea</taxon>
        <taxon>Rhabditida</taxon>
        <taxon>Spirurina</taxon>
        <taxon>Oxyuridomorpha</taxon>
        <taxon>Oxyuroidea</taxon>
        <taxon>Oxyuridae</taxon>
        <taxon>Enterobius</taxon>
    </lineage>
</organism>
<evidence type="ECO:0000256" key="3">
    <source>
        <dbReference type="ARBA" id="ARBA00022801"/>
    </source>
</evidence>
<dbReference type="InterPro" id="IPR028995">
    <property type="entry name" value="Glyco_hydro_57/38_cen_sf"/>
</dbReference>